<protein>
    <submittedName>
        <fullName evidence="3">Uncharacterized protein</fullName>
    </submittedName>
</protein>
<feature type="chain" id="PRO_5021987435" evidence="2">
    <location>
        <begin position="27"/>
        <end position="207"/>
    </location>
</feature>
<evidence type="ECO:0000256" key="2">
    <source>
        <dbReference type="SAM" id="SignalP"/>
    </source>
</evidence>
<feature type="signal peptide" evidence="2">
    <location>
        <begin position="1"/>
        <end position="26"/>
    </location>
</feature>
<organism evidence="3 4">
    <name type="scientific">Aureliella helgolandensis</name>
    <dbReference type="NCBI Taxonomy" id="2527968"/>
    <lineage>
        <taxon>Bacteria</taxon>
        <taxon>Pseudomonadati</taxon>
        <taxon>Planctomycetota</taxon>
        <taxon>Planctomycetia</taxon>
        <taxon>Pirellulales</taxon>
        <taxon>Pirellulaceae</taxon>
        <taxon>Aureliella</taxon>
    </lineage>
</organism>
<evidence type="ECO:0000313" key="3">
    <source>
        <dbReference type="EMBL" id="QDV23349.1"/>
    </source>
</evidence>
<evidence type="ECO:0000256" key="1">
    <source>
        <dbReference type="SAM" id="MobiDB-lite"/>
    </source>
</evidence>
<reference evidence="3 4" key="1">
    <citation type="submission" date="2019-02" db="EMBL/GenBank/DDBJ databases">
        <title>Deep-cultivation of Planctomycetes and their phenomic and genomic characterization uncovers novel biology.</title>
        <authorList>
            <person name="Wiegand S."/>
            <person name="Jogler M."/>
            <person name="Boedeker C."/>
            <person name="Pinto D."/>
            <person name="Vollmers J."/>
            <person name="Rivas-Marin E."/>
            <person name="Kohn T."/>
            <person name="Peeters S.H."/>
            <person name="Heuer A."/>
            <person name="Rast P."/>
            <person name="Oberbeckmann S."/>
            <person name="Bunk B."/>
            <person name="Jeske O."/>
            <person name="Meyerdierks A."/>
            <person name="Storesund J.E."/>
            <person name="Kallscheuer N."/>
            <person name="Luecker S."/>
            <person name="Lage O.M."/>
            <person name="Pohl T."/>
            <person name="Merkel B.J."/>
            <person name="Hornburger P."/>
            <person name="Mueller R.-W."/>
            <person name="Bruemmer F."/>
            <person name="Labrenz M."/>
            <person name="Spormann A.M."/>
            <person name="Op den Camp H."/>
            <person name="Overmann J."/>
            <person name="Amann R."/>
            <person name="Jetten M.S.M."/>
            <person name="Mascher T."/>
            <person name="Medema M.H."/>
            <person name="Devos D.P."/>
            <person name="Kaster A.-K."/>
            <person name="Ovreas L."/>
            <person name="Rohde M."/>
            <person name="Galperin M.Y."/>
            <person name="Jogler C."/>
        </authorList>
    </citation>
    <scope>NUCLEOTIDE SEQUENCE [LARGE SCALE GENOMIC DNA]</scope>
    <source>
        <strain evidence="3 4">Q31a</strain>
    </source>
</reference>
<proteinExistence type="predicted"/>
<gene>
    <name evidence="3" type="ORF">Q31a_16470</name>
</gene>
<sequence length="207" mass="21460" precursor="true">MARSIHTAVNLLLIVAITTQPTMVWAMQKGCAAAGTTQSACQGCGSCQVEATKVRCGCCSENSEAAPEESRTDCCGHEVVENPQVAVESTIAEDSGSSHSKATETAGESVPSDRAETKHAAVPQAQSRRAASPGIAANCNCMHAPGTPFTPAPRSHHSEALDLLLLDGTCSVVLAPKAPNFRAPAIGGFSTVADSHFAQVEFGVWRL</sequence>
<evidence type="ECO:0000313" key="4">
    <source>
        <dbReference type="Proteomes" id="UP000318017"/>
    </source>
</evidence>
<accession>A0A518G474</accession>
<dbReference type="EMBL" id="CP036298">
    <property type="protein sequence ID" value="QDV23349.1"/>
    <property type="molecule type" value="Genomic_DNA"/>
</dbReference>
<keyword evidence="4" id="KW-1185">Reference proteome</keyword>
<keyword evidence="2" id="KW-0732">Signal</keyword>
<dbReference type="OrthoDB" id="274813at2"/>
<feature type="region of interest" description="Disordered" evidence="1">
    <location>
        <begin position="89"/>
        <end position="130"/>
    </location>
</feature>
<dbReference type="AlphaFoldDB" id="A0A518G474"/>
<dbReference type="RefSeq" id="WP_145076243.1">
    <property type="nucleotide sequence ID" value="NZ_CP036298.1"/>
</dbReference>
<name>A0A518G474_9BACT</name>
<dbReference type="Proteomes" id="UP000318017">
    <property type="component" value="Chromosome"/>
</dbReference>
<dbReference type="KEGG" id="ahel:Q31a_16470"/>